<feature type="domain" description="Mannosidase Ig/CBM-like" evidence="12">
    <location>
        <begin position="726"/>
        <end position="821"/>
    </location>
</feature>
<dbReference type="PANTHER" id="PTHR43730">
    <property type="entry name" value="BETA-MANNOSIDASE"/>
    <property type="match status" value="1"/>
</dbReference>
<gene>
    <name evidence="14" type="ORF">SBRCBS47491_009621</name>
</gene>
<dbReference type="Pfam" id="PF22666">
    <property type="entry name" value="Glyco_hydro_2_N2"/>
    <property type="match status" value="1"/>
</dbReference>
<name>A0ABP0CW68_9PEZI</name>
<evidence type="ECO:0000256" key="5">
    <source>
        <dbReference type="ARBA" id="ARBA00023277"/>
    </source>
</evidence>
<comment type="caution">
    <text evidence="14">The sequence shown here is derived from an EMBL/GenBank/DDBJ whole genome shotgun (WGS) entry which is preliminary data.</text>
</comment>
<dbReference type="Proteomes" id="UP001642406">
    <property type="component" value="Unassembled WGS sequence"/>
</dbReference>
<feature type="domain" description="Beta-mannosidase-like galactose-binding" evidence="13">
    <location>
        <begin position="12"/>
        <end position="194"/>
    </location>
</feature>
<evidence type="ECO:0000259" key="12">
    <source>
        <dbReference type="Pfam" id="PF17786"/>
    </source>
</evidence>
<evidence type="ECO:0000256" key="4">
    <source>
        <dbReference type="ARBA" id="ARBA00022801"/>
    </source>
</evidence>
<proteinExistence type="inferred from homology"/>
<evidence type="ECO:0000256" key="10">
    <source>
        <dbReference type="ARBA" id="ARBA00041614"/>
    </source>
</evidence>
<dbReference type="InterPro" id="IPR017853">
    <property type="entry name" value="GH"/>
</dbReference>
<sequence>MAFYQKRLSTGWTFKDADDDKTDAWMPVPVVPSSVQQDLIANNKLENPFIGFNELKAHWVHEKAWVYRLAFPQPAPEDMPAGARAALVFDGLDTFATVTLNGQTILKSDNMFVGHRVDITDALQSPQNQEHIQEHILEVRFDAADARACAIRAQHPEHKWIVFNGDTARLGVRKAQYHWGWDWGPHLMTAGIWREVRLEVHSARIADLWPKTTWLDVDSRVANITVLATIQASGWTDLTDLTASFRLSLGGHEIACQDNIPVTNTNANQTVTVEADFQVEDAQLWWPHGYGMQPLYEAAVSLFHRGTRTKTGTGTGTELHSASKTFGIRSAELIQQPDKHGKSFYFRINGVDVFCGGSCWIPADSFLPSIDAERYRKWIELMVAGGQVMIRVWGGGIYEDDAFYDACDQLGVLVWQDFMFGCGNYPVWPAMLDSLRQEAAYNLRRLRHHPSIVVYVGNNEDYQVQESAQLTYDFDDKDPANWLSSDFPARYIYEKLLPDAVAEYAAPGTVYHPGSPWGDGKPTSDATVGDMHQWNVWHGSQEKYQIFDTLGGRFNSEFGMEAFPHMATIDYFVEHAADRYPQSHVVDFHNKADGHERRLATYVTENLRRQTATSTNADFAAYIHLTQVVQAEAMMYAYRGWRRQWGEGDDSDDADASPSRRCGGALLWQLNDCWPTISWSIVDYFLRPKPAFYTVKRALAPLAVGVQRQHHDWSVAHAQPPATSTYALWIASSQPAPLVNANANVTVELRFCSVASGKDLRAPLVFENITVHPNGTTTVIADGDGVIDHRSEPEAHVLCARLLLDGQVVARDVDWPQPLKYLDLADRGLHITVEHQPNEQKQQVLRIRAQKPVKCLVFEERDGVRVSDSAMDIVPGDEQIVTVTGLGDGDAPLAYHYLGQDV</sequence>
<keyword evidence="7" id="KW-0624">Polysaccharide degradation</keyword>
<comment type="catalytic activity">
    <reaction evidence="1">
        <text>Hydrolysis of terminal, non-reducing beta-D-mannose residues in beta-D-mannosides.</text>
        <dbReference type="EC" id="3.2.1.25"/>
    </reaction>
</comment>
<keyword evidence="4" id="KW-0378">Hydrolase</keyword>
<evidence type="ECO:0000256" key="9">
    <source>
        <dbReference type="ARBA" id="ARBA00041069"/>
    </source>
</evidence>
<evidence type="ECO:0000256" key="8">
    <source>
        <dbReference type="ARBA" id="ARBA00038429"/>
    </source>
</evidence>
<protein>
    <recommendedName>
        <fullName evidence="9">Beta-mannosidase B</fullName>
        <ecNumber evidence="3">3.2.1.25</ecNumber>
    </recommendedName>
    <alternativeName>
        <fullName evidence="10">Mannanase B</fullName>
    </alternativeName>
</protein>
<dbReference type="Pfam" id="PF00703">
    <property type="entry name" value="Glyco_hydro_2"/>
    <property type="match status" value="1"/>
</dbReference>
<dbReference type="EC" id="3.2.1.25" evidence="3"/>
<evidence type="ECO:0000313" key="14">
    <source>
        <dbReference type="EMBL" id="CAK7236394.1"/>
    </source>
</evidence>
<dbReference type="InterPro" id="IPR008979">
    <property type="entry name" value="Galactose-bd-like_sf"/>
</dbReference>
<evidence type="ECO:0000256" key="3">
    <source>
        <dbReference type="ARBA" id="ARBA00012754"/>
    </source>
</evidence>
<dbReference type="InterPro" id="IPR013783">
    <property type="entry name" value="Ig-like_fold"/>
</dbReference>
<dbReference type="SUPFAM" id="SSF51445">
    <property type="entry name" value="(Trans)glycosidases"/>
    <property type="match status" value="1"/>
</dbReference>
<dbReference type="Pfam" id="PF17786">
    <property type="entry name" value="Mannosidase_ig"/>
    <property type="match status" value="1"/>
</dbReference>
<evidence type="ECO:0000259" key="13">
    <source>
        <dbReference type="Pfam" id="PF22666"/>
    </source>
</evidence>
<dbReference type="SUPFAM" id="SSF49785">
    <property type="entry name" value="Galactose-binding domain-like"/>
    <property type="match status" value="1"/>
</dbReference>
<dbReference type="InterPro" id="IPR050887">
    <property type="entry name" value="Beta-mannosidase_GH2"/>
</dbReference>
<evidence type="ECO:0000256" key="7">
    <source>
        <dbReference type="ARBA" id="ARBA00023326"/>
    </source>
</evidence>
<comment type="similarity">
    <text evidence="8">Belongs to the glycosyl hydrolase 2 family. Beta-mannosidase B subfamily.</text>
</comment>
<comment type="pathway">
    <text evidence="2">Glycan metabolism; N-glycan degradation.</text>
</comment>
<dbReference type="InterPro" id="IPR054593">
    <property type="entry name" value="Beta-mannosidase-like_N2"/>
</dbReference>
<dbReference type="Gene3D" id="2.60.120.260">
    <property type="entry name" value="Galactose-binding domain-like"/>
    <property type="match status" value="1"/>
</dbReference>
<dbReference type="SUPFAM" id="SSF49303">
    <property type="entry name" value="beta-Galactosidase/glucuronidase domain"/>
    <property type="match status" value="2"/>
</dbReference>
<evidence type="ECO:0000256" key="6">
    <source>
        <dbReference type="ARBA" id="ARBA00023295"/>
    </source>
</evidence>
<keyword evidence="6" id="KW-0326">Glycosidase</keyword>
<organism evidence="14 15">
    <name type="scientific">Sporothrix bragantina</name>
    <dbReference type="NCBI Taxonomy" id="671064"/>
    <lineage>
        <taxon>Eukaryota</taxon>
        <taxon>Fungi</taxon>
        <taxon>Dikarya</taxon>
        <taxon>Ascomycota</taxon>
        <taxon>Pezizomycotina</taxon>
        <taxon>Sordariomycetes</taxon>
        <taxon>Sordariomycetidae</taxon>
        <taxon>Ophiostomatales</taxon>
        <taxon>Ophiostomataceae</taxon>
        <taxon>Sporothrix</taxon>
    </lineage>
</organism>
<dbReference type="EMBL" id="CAWUHC010000158">
    <property type="protein sequence ID" value="CAK7236394.1"/>
    <property type="molecule type" value="Genomic_DNA"/>
</dbReference>
<evidence type="ECO:0000256" key="1">
    <source>
        <dbReference type="ARBA" id="ARBA00000829"/>
    </source>
</evidence>
<dbReference type="InterPro" id="IPR006102">
    <property type="entry name" value="Ig-like_GH2"/>
</dbReference>
<dbReference type="PANTHER" id="PTHR43730:SF1">
    <property type="entry name" value="BETA-MANNOSIDASE"/>
    <property type="match status" value="1"/>
</dbReference>
<keyword evidence="5" id="KW-0119">Carbohydrate metabolism</keyword>
<keyword evidence="15" id="KW-1185">Reference proteome</keyword>
<evidence type="ECO:0000256" key="2">
    <source>
        <dbReference type="ARBA" id="ARBA00004740"/>
    </source>
</evidence>
<dbReference type="Gene3D" id="3.20.20.80">
    <property type="entry name" value="Glycosidases"/>
    <property type="match status" value="1"/>
</dbReference>
<accession>A0ABP0CW68</accession>
<dbReference type="Gene3D" id="2.60.40.10">
    <property type="entry name" value="Immunoglobulins"/>
    <property type="match status" value="1"/>
</dbReference>
<dbReference type="InterPro" id="IPR041447">
    <property type="entry name" value="Mannosidase_ig"/>
</dbReference>
<evidence type="ECO:0000313" key="15">
    <source>
        <dbReference type="Proteomes" id="UP001642406"/>
    </source>
</evidence>
<feature type="domain" description="Glycoside hydrolase family 2 immunoglobulin-like beta-sandwich" evidence="11">
    <location>
        <begin position="204"/>
        <end position="329"/>
    </location>
</feature>
<reference evidence="14 15" key="1">
    <citation type="submission" date="2024-01" db="EMBL/GenBank/DDBJ databases">
        <authorList>
            <person name="Allen C."/>
            <person name="Tagirdzhanova G."/>
        </authorList>
    </citation>
    <scope>NUCLEOTIDE SEQUENCE [LARGE SCALE GENOMIC DNA]</scope>
</reference>
<evidence type="ECO:0000259" key="11">
    <source>
        <dbReference type="Pfam" id="PF00703"/>
    </source>
</evidence>
<dbReference type="InterPro" id="IPR036156">
    <property type="entry name" value="Beta-gal/glucu_dom_sf"/>
</dbReference>